<feature type="domain" description="HAMP" evidence="9">
    <location>
        <begin position="305"/>
        <end position="358"/>
    </location>
</feature>
<gene>
    <name evidence="10" type="ORF">BJ125_103206</name>
    <name evidence="11" type="ORF">SAMN05892882_103206</name>
</gene>
<organism evidence="11 12">
    <name type="scientific">Rhodopseudomonas pentothenatexigens</name>
    <dbReference type="NCBI Taxonomy" id="999699"/>
    <lineage>
        <taxon>Bacteria</taxon>
        <taxon>Pseudomonadati</taxon>
        <taxon>Pseudomonadota</taxon>
        <taxon>Alphaproteobacteria</taxon>
        <taxon>Hyphomicrobiales</taxon>
        <taxon>Nitrobacteraceae</taxon>
        <taxon>Rhodopseudomonas</taxon>
    </lineage>
</organism>
<evidence type="ECO:0000256" key="4">
    <source>
        <dbReference type="ARBA" id="ARBA00029447"/>
    </source>
</evidence>
<evidence type="ECO:0000313" key="12">
    <source>
        <dbReference type="Proteomes" id="UP000252631"/>
    </source>
</evidence>
<evidence type="ECO:0000256" key="5">
    <source>
        <dbReference type="PROSITE-ProRule" id="PRU00284"/>
    </source>
</evidence>
<evidence type="ECO:0000256" key="6">
    <source>
        <dbReference type="SAM" id="Phobius"/>
    </source>
</evidence>
<dbReference type="GO" id="GO:0007165">
    <property type="term" value="P:signal transduction"/>
    <property type="evidence" value="ECO:0007669"/>
    <property type="project" value="UniProtKB-KW"/>
</dbReference>
<evidence type="ECO:0000256" key="2">
    <source>
        <dbReference type="ARBA" id="ARBA00022519"/>
    </source>
</evidence>
<dbReference type="Pfam" id="PF00672">
    <property type="entry name" value="HAMP"/>
    <property type="match status" value="1"/>
</dbReference>
<reference evidence="10 13" key="2">
    <citation type="submission" date="2018-07" db="EMBL/GenBank/DDBJ databases">
        <title>Genomic Encyclopedia of Archaeal and Bacterial Type Strains, Phase II (KMG-II): from individual species to whole genera.</title>
        <authorList>
            <person name="Goeker M."/>
        </authorList>
    </citation>
    <scope>NUCLEOTIDE SEQUENCE [LARGE SCALE GENOMIC DNA]</scope>
    <source>
        <strain evidence="10 13">JA575</strain>
    </source>
</reference>
<evidence type="ECO:0000259" key="9">
    <source>
        <dbReference type="PROSITE" id="PS50885"/>
    </source>
</evidence>
<dbReference type="InterPro" id="IPR004089">
    <property type="entry name" value="MCPsignal_dom"/>
</dbReference>
<dbReference type="PROSITE" id="PS50885">
    <property type="entry name" value="HAMP"/>
    <property type="match status" value="1"/>
</dbReference>
<reference evidence="11 12" key="1">
    <citation type="submission" date="2017-08" db="EMBL/GenBank/DDBJ databases">
        <authorList>
            <person name="de Groot N.N."/>
        </authorList>
    </citation>
    <scope>NUCLEOTIDE SEQUENCE [LARGE SCALE GENOMIC DNA]</scope>
    <source>
        <strain evidence="11 12">JA575</strain>
    </source>
</reference>
<dbReference type="EMBL" id="QRDT01000003">
    <property type="protein sequence ID" value="RED38844.1"/>
    <property type="molecule type" value="Genomic_DNA"/>
</dbReference>
<evidence type="ECO:0000313" key="13">
    <source>
        <dbReference type="Proteomes" id="UP000256343"/>
    </source>
</evidence>
<keyword evidence="2" id="KW-1003">Cell membrane</keyword>
<proteinExistence type="inferred from homology"/>
<keyword evidence="13" id="KW-1185">Reference proteome</keyword>
<evidence type="ECO:0000259" key="7">
    <source>
        <dbReference type="PROSITE" id="PS50111"/>
    </source>
</evidence>
<dbReference type="InterPro" id="IPR003660">
    <property type="entry name" value="HAMP_dom"/>
</dbReference>
<dbReference type="SMART" id="SM00304">
    <property type="entry name" value="HAMP"/>
    <property type="match status" value="1"/>
</dbReference>
<dbReference type="SMART" id="SM01358">
    <property type="entry name" value="HBM"/>
    <property type="match status" value="1"/>
</dbReference>
<sequence length="656" mass="70219">MTFRLSLSHKINSIAVVGIVGVLTLGTLYMVGAASQDAARVVDEKARTLGDSNAALQIALLEQRRAEKNFLMRKDEQYLGLFQQNGKIAGDTIADMIRQTEANGQIELTRTLNSVRTGFQDYQLQFGKLAAAAVKLGLKEDLGLEGSLRTSVHDIEKALSGFDSPRLMVKMLMMRRHEKDFMLRRNPKYGEDMKKRAAEFSTELAASNLPDSAKTMLGEKLAAYQRDFFVWMDGAITSEREEKNMVATYRSLQPAIDELSAAVKQQVDRAKAMAATARQSTETRMQISIATIIAAVVLLGILIGRSITKPLGGLSHGVRRLGDGELDLVLPGLQRSDEIGDMARAVESCKLKAQERAAAEAAAQAEQERLAAAQRKRDMITLADKFEGAVGEIVQTVSSASTELEASATTLTSTAERAQQFTTLVAAASEEASTNVQSVASATEEMASSVNEISRQVQESARIASEAVTQAQVTNERVSHLSEAAARIGDVVELINTIASQTNLLALNATIEAARAGEAGRGFAVVAAEVKQLAEQTARATEQISQQVGGIQSATDQSVSAIREIGNTIARMSEISATIASAVEEQGAATQEISRNVHHAAEGTHQVSANIVEVQRGATATGSASVQVLSSAQSLAQDSTRLKDEVSRFLGTVRAA</sequence>
<dbReference type="OrthoDB" id="3289104at2"/>
<evidence type="ECO:0000313" key="10">
    <source>
        <dbReference type="EMBL" id="RED38844.1"/>
    </source>
</evidence>
<dbReference type="Pfam" id="PF00015">
    <property type="entry name" value="MCPsignal"/>
    <property type="match status" value="1"/>
</dbReference>
<dbReference type="PANTHER" id="PTHR32089:SF112">
    <property type="entry name" value="LYSOZYME-LIKE PROTEIN-RELATED"/>
    <property type="match status" value="1"/>
</dbReference>
<dbReference type="SMART" id="SM00283">
    <property type="entry name" value="MA"/>
    <property type="match status" value="1"/>
</dbReference>
<dbReference type="SUPFAM" id="SSF58104">
    <property type="entry name" value="Methyl-accepting chemotaxis protein (MCP) signaling domain"/>
    <property type="match status" value="1"/>
</dbReference>
<keyword evidence="3 5" id="KW-0807">Transducer</keyword>
<dbReference type="Gene3D" id="6.10.340.10">
    <property type="match status" value="1"/>
</dbReference>
<dbReference type="PROSITE" id="PS50192">
    <property type="entry name" value="T_SNARE"/>
    <property type="match status" value="1"/>
</dbReference>
<comment type="similarity">
    <text evidence="4">Belongs to the methyl-accepting chemotaxis (MCP) protein family.</text>
</comment>
<dbReference type="AlphaFoldDB" id="A0A336JQ29"/>
<keyword evidence="6" id="KW-0812">Transmembrane</keyword>
<dbReference type="Gene3D" id="1.10.287.950">
    <property type="entry name" value="Methyl-accepting chemotaxis protein"/>
    <property type="match status" value="1"/>
</dbReference>
<accession>A0A336JQ29</accession>
<comment type="subcellular location">
    <subcellularLocation>
        <location evidence="1">Cell inner membrane</location>
        <topology evidence="1">Multi-pass membrane protein</topology>
    </subcellularLocation>
</comment>
<keyword evidence="2" id="KW-0997">Cell inner membrane</keyword>
<evidence type="ECO:0000256" key="3">
    <source>
        <dbReference type="ARBA" id="ARBA00023224"/>
    </source>
</evidence>
<dbReference type="PROSITE" id="PS50111">
    <property type="entry name" value="CHEMOTAXIS_TRANSDUC_2"/>
    <property type="match status" value="1"/>
</dbReference>
<protein>
    <submittedName>
        <fullName evidence="11">Methyl-accepting chemotaxis sensory transducer</fullName>
    </submittedName>
</protein>
<dbReference type="InterPro" id="IPR000727">
    <property type="entry name" value="T_SNARE_dom"/>
</dbReference>
<evidence type="ECO:0000313" key="11">
    <source>
        <dbReference type="EMBL" id="SSW89664.1"/>
    </source>
</evidence>
<evidence type="ECO:0000259" key="8">
    <source>
        <dbReference type="PROSITE" id="PS50192"/>
    </source>
</evidence>
<dbReference type="EMBL" id="UFQQ01000003">
    <property type="protein sequence ID" value="SSW89664.1"/>
    <property type="molecule type" value="Genomic_DNA"/>
</dbReference>
<feature type="domain" description="T-SNARE coiled-coil homology" evidence="8">
    <location>
        <begin position="552"/>
        <end position="614"/>
    </location>
</feature>
<feature type="domain" description="Methyl-accepting transducer" evidence="7">
    <location>
        <begin position="393"/>
        <end position="636"/>
    </location>
</feature>
<dbReference type="Proteomes" id="UP000256343">
    <property type="component" value="Unassembled WGS sequence"/>
</dbReference>
<feature type="transmembrane region" description="Helical" evidence="6">
    <location>
        <begin position="12"/>
        <end position="31"/>
    </location>
</feature>
<dbReference type="InterPro" id="IPR032255">
    <property type="entry name" value="HBM"/>
</dbReference>
<dbReference type="SUPFAM" id="SSF158472">
    <property type="entry name" value="HAMP domain-like"/>
    <property type="match status" value="1"/>
</dbReference>
<dbReference type="RefSeq" id="WP_114356784.1">
    <property type="nucleotide sequence ID" value="NZ_QRDT01000003.1"/>
</dbReference>
<keyword evidence="6" id="KW-0472">Membrane</keyword>
<dbReference type="GO" id="GO:0005886">
    <property type="term" value="C:plasma membrane"/>
    <property type="evidence" value="ECO:0007669"/>
    <property type="project" value="UniProtKB-SubCell"/>
</dbReference>
<feature type="transmembrane region" description="Helical" evidence="6">
    <location>
        <begin position="285"/>
        <end position="304"/>
    </location>
</feature>
<dbReference type="PANTHER" id="PTHR32089">
    <property type="entry name" value="METHYL-ACCEPTING CHEMOTAXIS PROTEIN MCPB"/>
    <property type="match status" value="1"/>
</dbReference>
<keyword evidence="6" id="KW-1133">Transmembrane helix</keyword>
<evidence type="ECO:0000256" key="1">
    <source>
        <dbReference type="ARBA" id="ARBA00004429"/>
    </source>
</evidence>
<name>A0A336JQ29_9BRAD</name>
<dbReference type="Proteomes" id="UP000252631">
    <property type="component" value="Unassembled WGS sequence"/>
</dbReference>
<dbReference type="CDD" id="cd06225">
    <property type="entry name" value="HAMP"/>
    <property type="match status" value="1"/>
</dbReference>